<dbReference type="InterPro" id="IPR004338">
    <property type="entry name" value="NqrB/RnfD"/>
</dbReference>
<dbReference type="AlphaFoldDB" id="A0A550JF04"/>
<gene>
    <name evidence="17" type="ORF">FL622_08240</name>
</gene>
<keyword evidence="8" id="KW-1278">Translocase</keyword>
<keyword evidence="18" id="KW-1185">Reference proteome</keyword>
<dbReference type="EMBL" id="VJVV01000005">
    <property type="protein sequence ID" value="TRO81782.1"/>
    <property type="molecule type" value="Genomic_DNA"/>
</dbReference>
<evidence type="ECO:0000256" key="14">
    <source>
        <dbReference type="ARBA" id="ARBA00023136"/>
    </source>
</evidence>
<dbReference type="GO" id="GO:0016655">
    <property type="term" value="F:oxidoreductase activity, acting on NAD(P)H, quinone or similar compound as acceptor"/>
    <property type="evidence" value="ECO:0007669"/>
    <property type="project" value="InterPro"/>
</dbReference>
<dbReference type="PANTHER" id="PTHR30578:SF1">
    <property type="entry name" value="NA(+)-TRANSLOCATING NADH-QUINONE REDUCTASE SUBUNIT B"/>
    <property type="match status" value="1"/>
</dbReference>
<dbReference type="GO" id="GO:0022904">
    <property type="term" value="P:respiratory electron transport chain"/>
    <property type="evidence" value="ECO:0007669"/>
    <property type="project" value="InterPro"/>
</dbReference>
<dbReference type="RefSeq" id="WP_092057610.1">
    <property type="nucleotide sequence ID" value="NZ_FOJJ01000037.1"/>
</dbReference>
<dbReference type="Proteomes" id="UP000317155">
    <property type="component" value="Unassembled WGS sequence"/>
</dbReference>
<keyword evidence="15" id="KW-0739">Sodium transport</keyword>
<evidence type="ECO:0000256" key="11">
    <source>
        <dbReference type="ARBA" id="ARBA00023053"/>
    </source>
</evidence>
<evidence type="ECO:0000313" key="17">
    <source>
        <dbReference type="EMBL" id="TRO81782.1"/>
    </source>
</evidence>
<feature type="transmembrane region" description="Helical" evidence="16">
    <location>
        <begin position="269"/>
        <end position="287"/>
    </location>
</feature>
<keyword evidence="12" id="KW-0406">Ion transport</keyword>
<evidence type="ECO:0000256" key="4">
    <source>
        <dbReference type="ARBA" id="ARBA00022553"/>
    </source>
</evidence>
<evidence type="ECO:0000256" key="9">
    <source>
        <dbReference type="ARBA" id="ARBA00022989"/>
    </source>
</evidence>
<dbReference type="NCBIfam" id="NF003756">
    <property type="entry name" value="PRK05349.1"/>
    <property type="match status" value="1"/>
</dbReference>
<evidence type="ECO:0000256" key="16">
    <source>
        <dbReference type="SAM" id="Phobius"/>
    </source>
</evidence>
<name>A0A550JF04_9BACT</name>
<dbReference type="GO" id="GO:0010181">
    <property type="term" value="F:FMN binding"/>
    <property type="evidence" value="ECO:0007669"/>
    <property type="project" value="InterPro"/>
</dbReference>
<evidence type="ECO:0000256" key="12">
    <source>
        <dbReference type="ARBA" id="ARBA00023065"/>
    </source>
</evidence>
<evidence type="ECO:0000256" key="13">
    <source>
        <dbReference type="ARBA" id="ARBA00023075"/>
    </source>
</evidence>
<keyword evidence="14 16" id="KW-0472">Membrane</keyword>
<dbReference type="OrthoDB" id="9776359at2"/>
<feature type="transmembrane region" description="Helical" evidence="16">
    <location>
        <begin position="40"/>
        <end position="59"/>
    </location>
</feature>
<sequence>MKTNDPKETTSALRILLGRDEETTATDAPLVRDHANLSRIMGSVLLALTPCFVAALWNLGRQMHLAMATEEIEALFDWREAVFQGLGIAHDPASLAANLLLGALYLLPTLLLCAFTALFWEALFSRARRQALNAAWLVSVTLLALILPPALPWWQIILGVSFGTVLGKEVFGGTGRNFINPALAAYAFLFFAYPAGFAADSAYIPIDGVTGATPLALAAAGGLPELGAVVTWGQAFWGAIPGAPGETSTAACLLGAAILLAAGVASWRIMLAGLLGAFTLASLLTLLGGDGNPMLGLPFHWHLVLGSLAFGLVFMATDPVSSALTRTGQWWYGLLIGGMIILVRVFNPLFAEGTMLAILFGNIFAPVIDRFVLLAHIRQRKSRHGQ</sequence>
<keyword evidence="6" id="KW-0288">FMN</keyword>
<organism evidence="17 18">
    <name type="scientific">Trichloromonas acetexigens</name>
    <dbReference type="NCBI Taxonomy" id="38815"/>
    <lineage>
        <taxon>Bacteria</taxon>
        <taxon>Pseudomonadati</taxon>
        <taxon>Thermodesulfobacteriota</taxon>
        <taxon>Desulfuromonadia</taxon>
        <taxon>Desulfuromonadales</taxon>
        <taxon>Trichloromonadaceae</taxon>
        <taxon>Trichloromonas</taxon>
    </lineage>
</organism>
<feature type="transmembrane region" description="Helical" evidence="16">
    <location>
        <begin position="329"/>
        <end position="350"/>
    </location>
</feature>
<feature type="transmembrane region" description="Helical" evidence="16">
    <location>
        <begin position="356"/>
        <end position="377"/>
    </location>
</feature>
<keyword evidence="9 16" id="KW-1133">Transmembrane helix</keyword>
<evidence type="ECO:0000256" key="7">
    <source>
        <dbReference type="ARBA" id="ARBA00022692"/>
    </source>
</evidence>
<evidence type="ECO:0000313" key="18">
    <source>
        <dbReference type="Proteomes" id="UP000317155"/>
    </source>
</evidence>
<feature type="transmembrane region" description="Helical" evidence="16">
    <location>
        <begin position="299"/>
        <end position="317"/>
    </location>
</feature>
<keyword evidence="1" id="KW-0813">Transport</keyword>
<evidence type="ECO:0000256" key="3">
    <source>
        <dbReference type="ARBA" id="ARBA00022519"/>
    </source>
</evidence>
<evidence type="ECO:0000256" key="10">
    <source>
        <dbReference type="ARBA" id="ARBA00023027"/>
    </source>
</evidence>
<comment type="caution">
    <text evidence="17">The sequence shown here is derived from an EMBL/GenBank/DDBJ whole genome shotgun (WGS) entry which is preliminary data.</text>
</comment>
<keyword evidence="7 16" id="KW-0812">Transmembrane</keyword>
<keyword evidence="13 17" id="KW-0830">Ubiquinone</keyword>
<keyword evidence="5" id="KW-0285">Flavoprotein</keyword>
<evidence type="ECO:0000256" key="15">
    <source>
        <dbReference type="ARBA" id="ARBA00023201"/>
    </source>
</evidence>
<evidence type="ECO:0000256" key="5">
    <source>
        <dbReference type="ARBA" id="ARBA00022630"/>
    </source>
</evidence>
<dbReference type="PANTHER" id="PTHR30578">
    <property type="entry name" value="ELECTRON TRANSPORT COMPLEX PROTEIN RNFD"/>
    <property type="match status" value="1"/>
</dbReference>
<dbReference type="GO" id="GO:0055085">
    <property type="term" value="P:transmembrane transport"/>
    <property type="evidence" value="ECO:0007669"/>
    <property type="project" value="InterPro"/>
</dbReference>
<keyword evidence="4" id="KW-0597">Phosphoprotein</keyword>
<feature type="transmembrane region" description="Helical" evidence="16">
    <location>
        <begin position="95"/>
        <end position="119"/>
    </location>
</feature>
<accession>A0A550JF04</accession>
<dbReference type="Pfam" id="PF03116">
    <property type="entry name" value="NQR2_RnfD_RnfE"/>
    <property type="match status" value="1"/>
</dbReference>
<keyword evidence="2" id="KW-1003">Cell membrane</keyword>
<dbReference type="InterPro" id="IPR010966">
    <property type="entry name" value="NqrB"/>
</dbReference>
<dbReference type="GO" id="GO:0006814">
    <property type="term" value="P:sodium ion transport"/>
    <property type="evidence" value="ECO:0007669"/>
    <property type="project" value="UniProtKB-KW"/>
</dbReference>
<feature type="transmembrane region" description="Helical" evidence="16">
    <location>
        <begin position="247"/>
        <end position="264"/>
    </location>
</feature>
<evidence type="ECO:0000256" key="8">
    <source>
        <dbReference type="ARBA" id="ARBA00022967"/>
    </source>
</evidence>
<keyword evidence="3" id="KW-0997">Cell inner membrane</keyword>
<feature type="transmembrane region" description="Helical" evidence="16">
    <location>
        <begin position="183"/>
        <end position="206"/>
    </location>
</feature>
<keyword evidence="10" id="KW-0520">NAD</keyword>
<evidence type="ECO:0000256" key="6">
    <source>
        <dbReference type="ARBA" id="ARBA00022643"/>
    </source>
</evidence>
<evidence type="ECO:0000256" key="2">
    <source>
        <dbReference type="ARBA" id="ARBA00022475"/>
    </source>
</evidence>
<reference evidence="17 18" key="1">
    <citation type="submission" date="2019-07" db="EMBL/GenBank/DDBJ databases">
        <title>Insights of Desulfuromonas acetexigens electromicrobiology.</title>
        <authorList>
            <person name="Katuri K."/>
            <person name="Sapireddy V."/>
            <person name="Shaw D.R."/>
            <person name="Saikaly P."/>
        </authorList>
    </citation>
    <scope>NUCLEOTIDE SEQUENCE [LARGE SCALE GENOMIC DNA]</scope>
    <source>
        <strain evidence="17 18">2873</strain>
    </source>
</reference>
<dbReference type="GO" id="GO:0005886">
    <property type="term" value="C:plasma membrane"/>
    <property type="evidence" value="ECO:0007669"/>
    <property type="project" value="TreeGrafter"/>
</dbReference>
<evidence type="ECO:0000256" key="1">
    <source>
        <dbReference type="ARBA" id="ARBA00022448"/>
    </source>
</evidence>
<feature type="transmembrane region" description="Helical" evidence="16">
    <location>
        <begin position="131"/>
        <end position="147"/>
    </location>
</feature>
<keyword evidence="11" id="KW-0915">Sodium</keyword>
<protein>
    <submittedName>
        <fullName evidence="17">NADH:ubiquinone reductase (Na(+)-transporting) subunit B</fullName>
    </submittedName>
</protein>
<proteinExistence type="predicted"/>
<dbReference type="NCBIfam" id="TIGR01937">
    <property type="entry name" value="nqrB"/>
    <property type="match status" value="1"/>
</dbReference>